<evidence type="ECO:0000313" key="3">
    <source>
        <dbReference type="Proteomes" id="UP000265703"/>
    </source>
</evidence>
<proteinExistence type="predicted"/>
<organism evidence="2 3">
    <name type="scientific">Glomus cerebriforme</name>
    <dbReference type="NCBI Taxonomy" id="658196"/>
    <lineage>
        <taxon>Eukaryota</taxon>
        <taxon>Fungi</taxon>
        <taxon>Fungi incertae sedis</taxon>
        <taxon>Mucoromycota</taxon>
        <taxon>Glomeromycotina</taxon>
        <taxon>Glomeromycetes</taxon>
        <taxon>Glomerales</taxon>
        <taxon>Glomeraceae</taxon>
        <taxon>Glomus</taxon>
    </lineage>
</organism>
<dbReference type="Proteomes" id="UP000265703">
    <property type="component" value="Unassembled WGS sequence"/>
</dbReference>
<feature type="transmembrane region" description="Helical" evidence="1">
    <location>
        <begin position="42"/>
        <end position="59"/>
    </location>
</feature>
<comment type="caution">
    <text evidence="2">The sequence shown here is derived from an EMBL/GenBank/DDBJ whole genome shotgun (WGS) entry which is preliminary data.</text>
</comment>
<name>A0A397SF21_9GLOM</name>
<evidence type="ECO:0000256" key="1">
    <source>
        <dbReference type="SAM" id="Phobius"/>
    </source>
</evidence>
<evidence type="ECO:0000313" key="2">
    <source>
        <dbReference type="EMBL" id="RIA83459.1"/>
    </source>
</evidence>
<dbReference type="EMBL" id="QKYT01000570">
    <property type="protein sequence ID" value="RIA83459.1"/>
    <property type="molecule type" value="Genomic_DNA"/>
</dbReference>
<keyword evidence="1" id="KW-0812">Transmembrane</keyword>
<accession>A0A397SF21</accession>
<reference evidence="2 3" key="1">
    <citation type="submission" date="2018-06" db="EMBL/GenBank/DDBJ databases">
        <title>Comparative genomics reveals the genomic features of Rhizophagus irregularis, R. cerebriforme, R. diaphanum and Gigaspora rosea, and their symbiotic lifestyle signature.</title>
        <authorList>
            <person name="Morin E."/>
            <person name="San Clemente H."/>
            <person name="Chen E.C.H."/>
            <person name="De La Providencia I."/>
            <person name="Hainaut M."/>
            <person name="Kuo A."/>
            <person name="Kohler A."/>
            <person name="Murat C."/>
            <person name="Tang N."/>
            <person name="Roy S."/>
            <person name="Loubradou J."/>
            <person name="Henrissat B."/>
            <person name="Grigoriev I.V."/>
            <person name="Corradi N."/>
            <person name="Roux C."/>
            <person name="Martin F.M."/>
        </authorList>
    </citation>
    <scope>NUCLEOTIDE SEQUENCE [LARGE SCALE GENOMIC DNA]</scope>
    <source>
        <strain evidence="2 3">DAOM 227022</strain>
    </source>
</reference>
<keyword evidence="3" id="KW-1185">Reference proteome</keyword>
<sequence length="66" mass="8248">MKFQIMQFYIYIFLGHTSLTFRFSLSRNSGVSILLLDKFRKFEIFILFIYFFFENSYYLKKKKNKF</sequence>
<gene>
    <name evidence="2" type="ORF">C1645_786302</name>
</gene>
<dbReference type="AlphaFoldDB" id="A0A397SF21"/>
<protein>
    <submittedName>
        <fullName evidence="2">Uncharacterized protein</fullName>
    </submittedName>
</protein>
<keyword evidence="1" id="KW-1133">Transmembrane helix</keyword>
<keyword evidence="1" id="KW-0472">Membrane</keyword>